<dbReference type="Proteomes" id="UP000070544">
    <property type="component" value="Unassembled WGS sequence"/>
</dbReference>
<dbReference type="Pfam" id="PF10154">
    <property type="entry name" value="Fy-3"/>
    <property type="match status" value="1"/>
</dbReference>
<keyword evidence="2" id="KW-1185">Reference proteome</keyword>
<dbReference type="OMA" id="ARCKEST"/>
<evidence type="ECO:0000313" key="1">
    <source>
        <dbReference type="EMBL" id="KXS12795.1"/>
    </source>
</evidence>
<dbReference type="STRING" id="1344416.A0A139A8L5"/>
<name>A0A139A8L5_GONPJ</name>
<evidence type="ECO:0000313" key="2">
    <source>
        <dbReference type="Proteomes" id="UP000070544"/>
    </source>
</evidence>
<sequence length="293" mass="33102">MMEIRRMEEPEFSETFTVYQGTQVRTMYNIRLLALTLSNLFRHPRDPHQDLAARAQTASSLYGTKLNAMILLVTRKDWERWTVRAGKTRVGRKSNAFIDNCSRSTEFHFESIEKQLEKFAGELAPNKNEGKLRVEEGDYFITKHSNLPLIQVVFHLIVDEDSLKNELTTRSPVVTGYRHLLRTAYRHDVQNLTIPLLFLPDPSVSGVRSTQYSSAVTDLSILLRRAEVVLKATKGFMIETGRQGRHASGTGGVDKESRTLQFLLPSGTSGGGFVFGEESFSAMRDKVAEVFPA</sequence>
<dbReference type="EMBL" id="KQ965784">
    <property type="protein sequence ID" value="KXS12795.1"/>
    <property type="molecule type" value="Genomic_DNA"/>
</dbReference>
<organism evidence="1 2">
    <name type="scientific">Gonapodya prolifera (strain JEL478)</name>
    <name type="common">Monoblepharis prolifera</name>
    <dbReference type="NCBI Taxonomy" id="1344416"/>
    <lineage>
        <taxon>Eukaryota</taxon>
        <taxon>Fungi</taxon>
        <taxon>Fungi incertae sedis</taxon>
        <taxon>Chytridiomycota</taxon>
        <taxon>Chytridiomycota incertae sedis</taxon>
        <taxon>Monoblepharidomycetes</taxon>
        <taxon>Monoblepharidales</taxon>
        <taxon>Gonapodyaceae</taxon>
        <taxon>Gonapodya</taxon>
    </lineage>
</organism>
<accession>A0A139A8L5</accession>
<dbReference type="PANTHER" id="PTHR16525:SF0">
    <property type="entry name" value="PROTEIN C12ORF4"/>
    <property type="match status" value="1"/>
</dbReference>
<proteinExistence type="predicted"/>
<dbReference type="PANTHER" id="PTHR16525">
    <property type="entry name" value="PROTEIN C12ORF4"/>
    <property type="match status" value="1"/>
</dbReference>
<protein>
    <submittedName>
        <fullName evidence="1">Uncharacterized protein</fullName>
    </submittedName>
</protein>
<dbReference type="AlphaFoldDB" id="A0A139A8L5"/>
<dbReference type="InterPro" id="IPR019311">
    <property type="entry name" value="Fy-3"/>
</dbReference>
<dbReference type="GO" id="GO:0005737">
    <property type="term" value="C:cytoplasm"/>
    <property type="evidence" value="ECO:0007669"/>
    <property type="project" value="TreeGrafter"/>
</dbReference>
<gene>
    <name evidence="1" type="ORF">M427DRAFT_388576</name>
</gene>
<dbReference type="OrthoDB" id="415359at2759"/>
<reference evidence="1 2" key="1">
    <citation type="journal article" date="2015" name="Genome Biol. Evol.">
        <title>Phylogenomic analyses indicate that early fungi evolved digesting cell walls of algal ancestors of land plants.</title>
        <authorList>
            <person name="Chang Y."/>
            <person name="Wang S."/>
            <person name="Sekimoto S."/>
            <person name="Aerts A.L."/>
            <person name="Choi C."/>
            <person name="Clum A."/>
            <person name="LaButti K.M."/>
            <person name="Lindquist E.A."/>
            <person name="Yee Ngan C."/>
            <person name="Ohm R.A."/>
            <person name="Salamov A.A."/>
            <person name="Grigoriev I.V."/>
            <person name="Spatafora J.W."/>
            <person name="Berbee M.L."/>
        </authorList>
    </citation>
    <scope>NUCLEOTIDE SEQUENCE [LARGE SCALE GENOMIC DNA]</scope>
    <source>
        <strain evidence="1 2">JEL478</strain>
    </source>
</reference>